<organism evidence="2 3">
    <name type="scientific">Brassica carinata</name>
    <name type="common">Ethiopian mustard</name>
    <name type="synonym">Abyssinian cabbage</name>
    <dbReference type="NCBI Taxonomy" id="52824"/>
    <lineage>
        <taxon>Eukaryota</taxon>
        <taxon>Viridiplantae</taxon>
        <taxon>Streptophyta</taxon>
        <taxon>Embryophyta</taxon>
        <taxon>Tracheophyta</taxon>
        <taxon>Spermatophyta</taxon>
        <taxon>Magnoliopsida</taxon>
        <taxon>eudicotyledons</taxon>
        <taxon>Gunneridae</taxon>
        <taxon>Pentapetalae</taxon>
        <taxon>rosids</taxon>
        <taxon>malvids</taxon>
        <taxon>Brassicales</taxon>
        <taxon>Brassicaceae</taxon>
        <taxon>Brassiceae</taxon>
        <taxon>Brassica</taxon>
    </lineage>
</organism>
<gene>
    <name evidence="2" type="ORF">Bca52824_012445</name>
</gene>
<dbReference type="EMBL" id="JAAMPC010000003">
    <property type="protein sequence ID" value="KAG2319232.1"/>
    <property type="molecule type" value="Genomic_DNA"/>
</dbReference>
<feature type="region of interest" description="Disordered" evidence="1">
    <location>
        <begin position="1"/>
        <end position="22"/>
    </location>
</feature>
<sequence length="80" mass="9273">MMSVYGKEGRYKAKQSTMKRNCRKKTKKIFGLNEKGNRLLYIPSQGIWKAGNSNTNQLRKGWHGGYCGVRQVIWSPPRVR</sequence>
<dbReference type="Proteomes" id="UP000886595">
    <property type="component" value="Unassembled WGS sequence"/>
</dbReference>
<keyword evidence="3" id="KW-1185">Reference proteome</keyword>
<dbReference type="AlphaFoldDB" id="A0A8X7VXN2"/>
<reference evidence="2 3" key="1">
    <citation type="submission" date="2020-02" db="EMBL/GenBank/DDBJ databases">
        <authorList>
            <person name="Ma Q."/>
            <person name="Huang Y."/>
            <person name="Song X."/>
            <person name="Pei D."/>
        </authorList>
    </citation>
    <scope>NUCLEOTIDE SEQUENCE [LARGE SCALE GENOMIC DNA]</scope>
    <source>
        <strain evidence="2">Sxm20200214</strain>
        <tissue evidence="2">Leaf</tissue>
    </source>
</reference>
<protein>
    <submittedName>
        <fullName evidence="2">Uncharacterized protein</fullName>
    </submittedName>
</protein>
<proteinExistence type="predicted"/>
<name>A0A8X7VXN2_BRACI</name>
<accession>A0A8X7VXN2</accession>
<evidence type="ECO:0000313" key="3">
    <source>
        <dbReference type="Proteomes" id="UP000886595"/>
    </source>
</evidence>
<evidence type="ECO:0000256" key="1">
    <source>
        <dbReference type="SAM" id="MobiDB-lite"/>
    </source>
</evidence>
<comment type="caution">
    <text evidence="2">The sequence shown here is derived from an EMBL/GenBank/DDBJ whole genome shotgun (WGS) entry which is preliminary data.</text>
</comment>
<evidence type="ECO:0000313" key="2">
    <source>
        <dbReference type="EMBL" id="KAG2319232.1"/>
    </source>
</evidence>